<dbReference type="InterPro" id="IPR007627">
    <property type="entry name" value="RNA_pol_sigma70_r2"/>
</dbReference>
<name>A0A844QJS6_9HYPH</name>
<evidence type="ECO:0000313" key="4">
    <source>
        <dbReference type="EMBL" id="MVA98171.1"/>
    </source>
</evidence>
<evidence type="ECO:0000259" key="2">
    <source>
        <dbReference type="Pfam" id="PF04542"/>
    </source>
</evidence>
<gene>
    <name evidence="4" type="ORF">GN330_13050</name>
</gene>
<comment type="caution">
    <text evidence="4">The sequence shown here is derived from an EMBL/GenBank/DDBJ whole genome shotgun (WGS) entry which is preliminary data.</text>
</comment>
<dbReference type="InterPro" id="IPR013324">
    <property type="entry name" value="RNA_pol_sigma_r3/r4-like"/>
</dbReference>
<dbReference type="InterPro" id="IPR013325">
    <property type="entry name" value="RNA_pol_sigma_r2"/>
</dbReference>
<feature type="domain" description="RNA polymerase sigma factor 70 region 4 type 2" evidence="3">
    <location>
        <begin position="107"/>
        <end position="156"/>
    </location>
</feature>
<dbReference type="SUPFAM" id="SSF88946">
    <property type="entry name" value="Sigma2 domain of RNA polymerase sigma factors"/>
    <property type="match status" value="1"/>
</dbReference>
<dbReference type="SUPFAM" id="SSF88659">
    <property type="entry name" value="Sigma3 and sigma4 domains of RNA polymerase sigma factors"/>
    <property type="match status" value="1"/>
</dbReference>
<dbReference type="InterPro" id="IPR014284">
    <property type="entry name" value="RNA_pol_sigma-70_dom"/>
</dbReference>
<dbReference type="Gene3D" id="3.10.450.50">
    <property type="match status" value="1"/>
</dbReference>
<dbReference type="NCBIfam" id="NF007214">
    <property type="entry name" value="PRK09636.1"/>
    <property type="match status" value="1"/>
</dbReference>
<dbReference type="SUPFAM" id="SSF54427">
    <property type="entry name" value="NTF2-like"/>
    <property type="match status" value="1"/>
</dbReference>
<dbReference type="GO" id="GO:0016987">
    <property type="term" value="F:sigma factor activity"/>
    <property type="evidence" value="ECO:0007669"/>
    <property type="project" value="InterPro"/>
</dbReference>
<evidence type="ECO:0000259" key="3">
    <source>
        <dbReference type="Pfam" id="PF08281"/>
    </source>
</evidence>
<dbReference type="EMBL" id="WPHG01000003">
    <property type="protein sequence ID" value="MVA98171.1"/>
    <property type="molecule type" value="Genomic_DNA"/>
</dbReference>
<evidence type="ECO:0000313" key="5">
    <source>
        <dbReference type="Proteomes" id="UP000463224"/>
    </source>
</evidence>
<dbReference type="NCBIfam" id="TIGR02937">
    <property type="entry name" value="sigma70-ECF"/>
    <property type="match status" value="1"/>
</dbReference>
<dbReference type="PANTHER" id="PTHR30173:SF36">
    <property type="entry name" value="ECF RNA POLYMERASE SIGMA FACTOR SIGJ"/>
    <property type="match status" value="1"/>
</dbReference>
<accession>A0A844QJS6</accession>
<dbReference type="Gene3D" id="1.10.1740.10">
    <property type="match status" value="1"/>
</dbReference>
<feature type="domain" description="RNA polymerase sigma-70 region 2" evidence="2">
    <location>
        <begin position="14"/>
        <end position="74"/>
    </location>
</feature>
<dbReference type="PANTHER" id="PTHR30173">
    <property type="entry name" value="SIGMA 19 FACTOR"/>
    <property type="match status" value="1"/>
</dbReference>
<dbReference type="Proteomes" id="UP000463224">
    <property type="component" value="Unassembled WGS sequence"/>
</dbReference>
<dbReference type="InterPro" id="IPR032710">
    <property type="entry name" value="NTF2-like_dom_sf"/>
</dbReference>
<dbReference type="GO" id="GO:0003677">
    <property type="term" value="F:DNA binding"/>
    <property type="evidence" value="ECO:0007669"/>
    <property type="project" value="InterPro"/>
</dbReference>
<dbReference type="InterPro" id="IPR013249">
    <property type="entry name" value="RNA_pol_sigma70_r4_t2"/>
</dbReference>
<dbReference type="InterPro" id="IPR036388">
    <property type="entry name" value="WH-like_DNA-bd_sf"/>
</dbReference>
<dbReference type="GO" id="GO:0006352">
    <property type="term" value="P:DNA-templated transcription initiation"/>
    <property type="evidence" value="ECO:0007669"/>
    <property type="project" value="InterPro"/>
</dbReference>
<dbReference type="RefSeq" id="WP_156713136.1">
    <property type="nucleotide sequence ID" value="NZ_WPHG01000003.1"/>
</dbReference>
<proteinExistence type="predicted"/>
<comment type="subunit">
    <text evidence="1">Interacts transiently with the RNA polymerase catalytic core formed by RpoA, RpoB, RpoC and RpoZ (2 alpha, 1 beta, 1 beta' and 1 omega subunit) to form the RNA polymerase holoenzyme that can initiate transcription.</text>
</comment>
<dbReference type="Pfam" id="PF08281">
    <property type="entry name" value="Sigma70_r4_2"/>
    <property type="match status" value="1"/>
</dbReference>
<dbReference type="InterPro" id="IPR052704">
    <property type="entry name" value="ECF_Sigma-70_Domain"/>
</dbReference>
<reference evidence="4 5" key="1">
    <citation type="submission" date="2019-12" db="EMBL/GenBank/DDBJ databases">
        <title>Nitratireductor arenosus sp. nov., Isolated from sea sand, Jeju island, South Korea.</title>
        <authorList>
            <person name="Kim W."/>
        </authorList>
    </citation>
    <scope>NUCLEOTIDE SEQUENCE [LARGE SCALE GENOMIC DNA]</scope>
    <source>
        <strain evidence="4 5">CAU 1489</strain>
    </source>
</reference>
<protein>
    <submittedName>
        <fullName evidence="4">Sigma-70 family RNA polymerase sigma factor</fullName>
    </submittedName>
</protein>
<dbReference type="Gene3D" id="1.10.10.10">
    <property type="entry name" value="Winged helix-like DNA-binding domain superfamily/Winged helix DNA-binding domain"/>
    <property type="match status" value="1"/>
</dbReference>
<keyword evidence="5" id="KW-1185">Reference proteome</keyword>
<evidence type="ECO:0000256" key="1">
    <source>
        <dbReference type="ARBA" id="ARBA00011344"/>
    </source>
</evidence>
<dbReference type="Pfam" id="PF04542">
    <property type="entry name" value="Sigma70_r2"/>
    <property type="match status" value="1"/>
</dbReference>
<organism evidence="4 5">
    <name type="scientific">Nitratireductor arenosus</name>
    <dbReference type="NCBI Taxonomy" id="2682096"/>
    <lineage>
        <taxon>Bacteria</taxon>
        <taxon>Pseudomonadati</taxon>
        <taxon>Pseudomonadota</taxon>
        <taxon>Alphaproteobacteria</taxon>
        <taxon>Hyphomicrobiales</taxon>
        <taxon>Phyllobacteriaceae</taxon>
        <taxon>Nitratireductor</taxon>
    </lineage>
</organism>
<sequence length="292" mass="32251">MNDQADAERLSAFLEHKPRLLRLAYRHLGSVADAEDVVQEAWLRFDGAREVRQAAGLLSTIVTRLCLDRMKSARARRETYVGEWLPEPVTDASFEAEDNAALDISFAVMRALERLSPAERAAYFLHDLWDLPFEEVAHTLSRSPAACRKLASRARAGLAEARQRFQPSREEVDRLVAAFRISVDEGDPARLKNLLAEDAELVSDGGGKVLAALRTIRGADAVGRFLVGIGQKTSHAGHIAVRHAPINGQPGLLVTIDGRLDQTLVFDLDAVRKIKSVYMVRNPDKLARLAGE</sequence>
<dbReference type="AlphaFoldDB" id="A0A844QJS6"/>